<dbReference type="Pfam" id="PF19864">
    <property type="entry name" value="Radical_SAM_N2"/>
    <property type="match status" value="1"/>
</dbReference>
<evidence type="ECO:0000259" key="1">
    <source>
        <dbReference type="SMART" id="SM00729"/>
    </source>
</evidence>
<dbReference type="GO" id="GO:0003824">
    <property type="term" value="F:catalytic activity"/>
    <property type="evidence" value="ECO:0007669"/>
    <property type="project" value="InterPro"/>
</dbReference>
<evidence type="ECO:0000313" key="2">
    <source>
        <dbReference type="EMBL" id="PIU40941.1"/>
    </source>
</evidence>
<dbReference type="InterPro" id="IPR058240">
    <property type="entry name" value="rSAM_sf"/>
</dbReference>
<dbReference type="Proteomes" id="UP000230052">
    <property type="component" value="Unassembled WGS sequence"/>
</dbReference>
<dbReference type="InterPro" id="IPR045784">
    <property type="entry name" value="Radical_SAM_N2"/>
</dbReference>
<dbReference type="PANTHER" id="PTHR42731:SF1">
    <property type="entry name" value="RADICAL SAM DOMAIN PROTEIN"/>
    <property type="match status" value="1"/>
</dbReference>
<dbReference type="SFLD" id="SFLDS00029">
    <property type="entry name" value="Radical_SAM"/>
    <property type="match status" value="1"/>
</dbReference>
<proteinExistence type="predicted"/>
<reference evidence="2 3" key="1">
    <citation type="submission" date="2017-09" db="EMBL/GenBank/DDBJ databases">
        <title>Depth-based differentiation of microbial function through sediment-hosted aquifers and enrichment of novel symbionts in the deep terrestrial subsurface.</title>
        <authorList>
            <person name="Probst A.J."/>
            <person name="Ladd B."/>
            <person name="Jarett J.K."/>
            <person name="Geller-Mcgrath D.E."/>
            <person name="Sieber C.M."/>
            <person name="Emerson J.B."/>
            <person name="Anantharaman K."/>
            <person name="Thomas B.C."/>
            <person name="Malmstrom R."/>
            <person name="Stieglmeier M."/>
            <person name="Klingl A."/>
            <person name="Woyke T."/>
            <person name="Ryan C.M."/>
            <person name="Banfield J.F."/>
        </authorList>
    </citation>
    <scope>NUCLEOTIDE SEQUENCE [LARGE SCALE GENOMIC DNA]</scope>
    <source>
        <strain evidence="2">CG07_land_8_20_14_0_80_42_15</strain>
    </source>
</reference>
<dbReference type="InterPro" id="IPR007197">
    <property type="entry name" value="rSAM"/>
</dbReference>
<protein>
    <recommendedName>
        <fullName evidence="1">Elp3/MiaA/NifB-like radical SAM core domain-containing protein</fullName>
    </recommendedName>
</protein>
<evidence type="ECO:0000313" key="3">
    <source>
        <dbReference type="Proteomes" id="UP000230052"/>
    </source>
</evidence>
<dbReference type="AlphaFoldDB" id="A0A2J0KQQ1"/>
<dbReference type="InterPro" id="IPR023404">
    <property type="entry name" value="rSAM_horseshoe"/>
</dbReference>
<dbReference type="PANTHER" id="PTHR42731">
    <property type="entry name" value="SLL1084 PROTEIN"/>
    <property type="match status" value="1"/>
</dbReference>
<accession>A0A2J0KQQ1</accession>
<dbReference type="SMART" id="SM00729">
    <property type="entry name" value="Elp3"/>
    <property type="match status" value="1"/>
</dbReference>
<dbReference type="Gene3D" id="3.80.30.20">
    <property type="entry name" value="tm_1862 like domain"/>
    <property type="match status" value="1"/>
</dbReference>
<organism evidence="2 3">
    <name type="scientific">Candidatus Aquitaenariimonas noxiae</name>
    <dbReference type="NCBI Taxonomy" id="1974741"/>
    <lineage>
        <taxon>Bacteria</taxon>
        <taxon>Pseudomonadati</taxon>
        <taxon>Candidatus Omnitrophota</taxon>
        <taxon>Candidatus Aquitaenariimonas</taxon>
    </lineage>
</organism>
<dbReference type="SFLD" id="SFLDG01082">
    <property type="entry name" value="B12-binding_domain_containing"/>
    <property type="match status" value="1"/>
</dbReference>
<sequence length="834" mass="95799">MPHEKHGDDKNYDFTKWYQSVYPELAYCGTWLRGNELNTIPTEEYNKRPLKVLFVRLSTYRDVEHSYTHSLLYQLASSLPDVFPDLAYLPPEGDSKIFAQNKIPWLLGTQTKYGPQGFNVIGFSDSIIQEILNIPLFLKNSGIPLEKSARLKRPDIPLIILGGANAPHTSSIWGDKGLVDGVFVGENPSAIRELLKICSSGYKARESKVDILKELEGVPGFFSSDGKRKTCKRAGLRPLDVELPEKGVVSYNEDQIGAGYLQISEGCRALCGFCSESWTRKPYIELASSVLLDKAMSMKARMGLERINLFSFNFNMYSEFYELIWNLLPVFKNIGLKTQRFDMIAKDPEIIEYQKLLGKSNFSCGLEGISARLRKYLNKNLKDEGLRKSFSLVFKAGVRELKIFLLCTGREIEDDFKEFGTLLKMIQDEKKKASSSTRVVFSITPLVRFPFTPLEFDASYTPEAYDVIIKKMHRRISDFNFEAREAMGVKEYLVSQILIRAEDPRIKDAILLALEESGFIYYKNVTPLFFNSFMKNLKNLGVDIQDLLRSSSLEESLKKPWAFISAGIERKTLWEAYQKNIKFEEYGPGAENMAIKEKNFTLEQFKARIKELRDNEVKKDFSVSVGERGRGILRKYFGITLARAFMKVDTSLIPYFRSYVSSYWKTDKSEPVWIIGDDIVRLAWDKKAVSILEDDIKNPNFINSVNNILGKWGKLYGIAGKENRAFKLRVESPFRIEFAPYFKSKGLRYTTHKISEKAYSLKFTKDSLRKKIIYDFVIKNWNYKVEPSGNNKVILEMHIGEKFDVETFVKTAFIYPQQNDWVKVIVESIKAGVV</sequence>
<name>A0A2J0KQQ1_9BACT</name>
<feature type="domain" description="Elp3/MiaA/NifB-like radical SAM core" evidence="1">
    <location>
        <begin position="257"/>
        <end position="474"/>
    </location>
</feature>
<dbReference type="Pfam" id="PF04055">
    <property type="entry name" value="Radical_SAM"/>
    <property type="match status" value="1"/>
</dbReference>
<dbReference type="EMBL" id="PEWV01000074">
    <property type="protein sequence ID" value="PIU40941.1"/>
    <property type="molecule type" value="Genomic_DNA"/>
</dbReference>
<dbReference type="SUPFAM" id="SSF102114">
    <property type="entry name" value="Radical SAM enzymes"/>
    <property type="match status" value="1"/>
</dbReference>
<dbReference type="GO" id="GO:0051536">
    <property type="term" value="F:iron-sulfur cluster binding"/>
    <property type="evidence" value="ECO:0007669"/>
    <property type="project" value="InterPro"/>
</dbReference>
<comment type="caution">
    <text evidence="2">The sequence shown here is derived from an EMBL/GenBank/DDBJ whole genome shotgun (WGS) entry which is preliminary data.</text>
</comment>
<dbReference type="InterPro" id="IPR006638">
    <property type="entry name" value="Elp3/MiaA/NifB-like_rSAM"/>
</dbReference>
<gene>
    <name evidence="2" type="ORF">COS99_07690</name>
</gene>